<evidence type="ECO:0000313" key="11">
    <source>
        <dbReference type="Proteomes" id="UP001153076"/>
    </source>
</evidence>
<dbReference type="GO" id="GO:0015031">
    <property type="term" value="P:protein transport"/>
    <property type="evidence" value="ECO:0007669"/>
    <property type="project" value="UniProtKB-KW"/>
</dbReference>
<evidence type="ECO:0000256" key="4">
    <source>
        <dbReference type="ARBA" id="ARBA00022927"/>
    </source>
</evidence>
<dbReference type="InterPro" id="IPR039899">
    <property type="entry name" value="BET1_SNARE"/>
</dbReference>
<dbReference type="Proteomes" id="UP001153076">
    <property type="component" value="Unassembled WGS sequence"/>
</dbReference>
<gene>
    <name evidence="10" type="ORF">Cgig2_021108</name>
</gene>
<keyword evidence="3 9" id="KW-0812">Transmembrane</keyword>
<accession>A0A9Q1GN46</accession>
<evidence type="ECO:0000256" key="3">
    <source>
        <dbReference type="ARBA" id="ARBA00022692"/>
    </source>
</evidence>
<comment type="caution">
    <text evidence="10">The sequence shown here is derived from an EMBL/GenBank/DDBJ whole genome shotgun (WGS) entry which is preliminary data.</text>
</comment>
<organism evidence="10 11">
    <name type="scientific">Carnegiea gigantea</name>
    <dbReference type="NCBI Taxonomy" id="171969"/>
    <lineage>
        <taxon>Eukaryota</taxon>
        <taxon>Viridiplantae</taxon>
        <taxon>Streptophyta</taxon>
        <taxon>Embryophyta</taxon>
        <taxon>Tracheophyta</taxon>
        <taxon>Spermatophyta</taxon>
        <taxon>Magnoliopsida</taxon>
        <taxon>eudicotyledons</taxon>
        <taxon>Gunneridae</taxon>
        <taxon>Pentapetalae</taxon>
        <taxon>Caryophyllales</taxon>
        <taxon>Cactineae</taxon>
        <taxon>Cactaceae</taxon>
        <taxon>Cactoideae</taxon>
        <taxon>Echinocereeae</taxon>
        <taxon>Carnegiea</taxon>
    </lineage>
</organism>
<evidence type="ECO:0000256" key="8">
    <source>
        <dbReference type="ARBA" id="ARBA00046280"/>
    </source>
</evidence>
<keyword evidence="6" id="KW-0333">Golgi apparatus</keyword>
<dbReference type="CDD" id="cd15853">
    <property type="entry name" value="SNARE_Bet1"/>
    <property type="match status" value="1"/>
</dbReference>
<evidence type="ECO:0000313" key="10">
    <source>
        <dbReference type="EMBL" id="KAJ8421568.1"/>
    </source>
</evidence>
<sequence length="213" mass="24266">MMLKLKFMFTFSDVAKVNYWCDRLMFRENRSSRASFFDGYDTIEEGGLKASSSYSSDIIEYENEKDLDRLKDRVFFLKQRQSAPLSRLSPIRETLGNCRNSHLCPPGAKAEPLLSAASGTVRASLPTGNCSRSLFLLILSSDIHDEVLGHNRLLDRMGNDMDASRGILSGTVDRFKMLFEKKSGCAMCKIVGFLVVFFLVFYYLIRSIIFFRV</sequence>
<keyword evidence="2" id="KW-0813">Transport</keyword>
<proteinExistence type="predicted"/>
<evidence type="ECO:0000256" key="7">
    <source>
        <dbReference type="ARBA" id="ARBA00023136"/>
    </source>
</evidence>
<dbReference type="Gene3D" id="1.20.5.110">
    <property type="match status" value="1"/>
</dbReference>
<feature type="transmembrane region" description="Helical" evidence="9">
    <location>
        <begin position="184"/>
        <end position="205"/>
    </location>
</feature>
<dbReference type="AlphaFoldDB" id="A0A9Q1GN46"/>
<evidence type="ECO:0000256" key="9">
    <source>
        <dbReference type="SAM" id="Phobius"/>
    </source>
</evidence>
<dbReference type="SUPFAM" id="SSF58038">
    <property type="entry name" value="SNARE fusion complex"/>
    <property type="match status" value="1"/>
</dbReference>
<reference evidence="10" key="1">
    <citation type="submission" date="2022-04" db="EMBL/GenBank/DDBJ databases">
        <title>Carnegiea gigantea Genome sequencing and assembly v2.</title>
        <authorList>
            <person name="Copetti D."/>
            <person name="Sanderson M.J."/>
            <person name="Burquez A."/>
            <person name="Wojciechowski M.F."/>
        </authorList>
    </citation>
    <scope>NUCLEOTIDE SEQUENCE</scope>
    <source>
        <strain evidence="10">SGP5-SGP5p</strain>
        <tissue evidence="10">Aerial part</tissue>
    </source>
</reference>
<evidence type="ECO:0000256" key="2">
    <source>
        <dbReference type="ARBA" id="ARBA00022448"/>
    </source>
</evidence>
<evidence type="ECO:0000256" key="6">
    <source>
        <dbReference type="ARBA" id="ARBA00023034"/>
    </source>
</evidence>
<dbReference type="GO" id="GO:0000139">
    <property type="term" value="C:Golgi membrane"/>
    <property type="evidence" value="ECO:0007669"/>
    <property type="project" value="UniProtKB-SubCell"/>
</dbReference>
<keyword evidence="11" id="KW-1185">Reference proteome</keyword>
<dbReference type="PANTHER" id="PTHR12791">
    <property type="entry name" value="GOLGI SNARE BET1-RELATED"/>
    <property type="match status" value="1"/>
</dbReference>
<keyword evidence="4" id="KW-0653">Protein transport</keyword>
<evidence type="ECO:0000256" key="5">
    <source>
        <dbReference type="ARBA" id="ARBA00022989"/>
    </source>
</evidence>
<comment type="subcellular location">
    <subcellularLocation>
        <location evidence="8">Endomembrane system</location>
        <topology evidence="8">Single-pass type IV membrane protein</topology>
    </subcellularLocation>
    <subcellularLocation>
        <location evidence="1">Golgi apparatus membrane</location>
        <topology evidence="1">Single-pass membrane protein</topology>
    </subcellularLocation>
</comment>
<evidence type="ECO:0008006" key="12">
    <source>
        <dbReference type="Google" id="ProtNLM"/>
    </source>
</evidence>
<keyword evidence="5 9" id="KW-1133">Transmembrane helix</keyword>
<dbReference type="EMBL" id="JAKOGI010002666">
    <property type="protein sequence ID" value="KAJ8421568.1"/>
    <property type="molecule type" value="Genomic_DNA"/>
</dbReference>
<keyword evidence="7 9" id="KW-0472">Membrane</keyword>
<protein>
    <recommendedName>
        <fullName evidence="12">t-SNARE coiled-coil homology domain-containing protein</fullName>
    </recommendedName>
</protein>
<dbReference type="OrthoDB" id="261831at2759"/>
<name>A0A9Q1GN46_9CARY</name>
<evidence type="ECO:0000256" key="1">
    <source>
        <dbReference type="ARBA" id="ARBA00004194"/>
    </source>
</evidence>